<dbReference type="GO" id="GO:0007165">
    <property type="term" value="P:signal transduction"/>
    <property type="evidence" value="ECO:0007669"/>
    <property type="project" value="InterPro"/>
</dbReference>
<dbReference type="EMBL" id="JABBFW010000007">
    <property type="protein sequence ID" value="NML15895.1"/>
    <property type="molecule type" value="Genomic_DNA"/>
</dbReference>
<dbReference type="Pfam" id="PF13676">
    <property type="entry name" value="TIR_2"/>
    <property type="match status" value="1"/>
</dbReference>
<dbReference type="InterPro" id="IPR000157">
    <property type="entry name" value="TIR_dom"/>
</dbReference>
<comment type="caution">
    <text evidence="2">The sequence shown here is derived from an EMBL/GenBank/DDBJ whole genome shotgun (WGS) entry which is preliminary data.</text>
</comment>
<feature type="domain" description="TIR" evidence="1">
    <location>
        <begin position="315"/>
        <end position="420"/>
    </location>
</feature>
<dbReference type="AlphaFoldDB" id="A0A848FAW4"/>
<dbReference type="InterPro" id="IPR035897">
    <property type="entry name" value="Toll_tir_struct_dom_sf"/>
</dbReference>
<gene>
    <name evidence="2" type="ORF">HHL10_13020</name>
</gene>
<proteinExistence type="predicted"/>
<reference evidence="2 3" key="1">
    <citation type="submission" date="2020-04" db="EMBL/GenBank/DDBJ databases">
        <title>Azohydromonas sp. isolated from soil.</title>
        <authorList>
            <person name="Dahal R.H."/>
        </authorList>
    </citation>
    <scope>NUCLEOTIDE SEQUENCE [LARGE SCALE GENOMIC DNA]</scope>
    <source>
        <strain evidence="2 3">G-1-1-14</strain>
    </source>
</reference>
<protein>
    <submittedName>
        <fullName evidence="2">Toll/interleukin-1 receptor domain-containing protein</fullName>
    </submittedName>
</protein>
<sequence>MNEAAWRRLLSQIRDGMVVPVVGPQLLVGRDGEPSLQARVARRLLQMHEGEPGAEDPDAPLPPLRELHEAVSRLKPHASLQDLYGDVHAALQELTAGDDEAVVPPPLRQLAQISDFRLLVTLTPDDLLARSLRRRCAVNEIVHSPRLPTSEGRDLLPDWLNRPGEVHLLYLFGKSRPAPMFALHDEDVLEYAHNLIARGGHVPGAFLGELQERSLLLLGCSFPDWLGRFFLRVTNKSRLSEKAKREWLIEEPQPEAALTGFLRSYSRDTEVLSQVPPAQFVAELHRRWSAEQAARPAAAAAGTPAGAAPPPRPLFFISYSRATDLPRAQALFEALLKVGVAEGEIWFDRRNIEPGHDFAQRIEDGIRGCRYFLPLLSEAALAREEAFVFREWRAADDRRQGMNRPFLFPVIVDEDYEPERYGVDPVRAWAPLDFGHAPDGVPDGRLMSRLKALVREARRPEVAHGSA</sequence>
<keyword evidence="2" id="KW-0675">Receptor</keyword>
<dbReference type="Gene3D" id="3.40.50.10140">
    <property type="entry name" value="Toll/interleukin-1 receptor homology (TIR) domain"/>
    <property type="match status" value="1"/>
</dbReference>
<dbReference type="SUPFAM" id="SSF52200">
    <property type="entry name" value="Toll/Interleukin receptor TIR domain"/>
    <property type="match status" value="1"/>
</dbReference>
<evidence type="ECO:0000313" key="2">
    <source>
        <dbReference type="EMBL" id="NML15895.1"/>
    </source>
</evidence>
<evidence type="ECO:0000259" key="1">
    <source>
        <dbReference type="Pfam" id="PF13676"/>
    </source>
</evidence>
<name>A0A848FAW4_9BURK</name>
<dbReference type="Proteomes" id="UP000574067">
    <property type="component" value="Unassembled WGS sequence"/>
</dbReference>
<evidence type="ECO:0000313" key="3">
    <source>
        <dbReference type="Proteomes" id="UP000574067"/>
    </source>
</evidence>
<organism evidence="2 3">
    <name type="scientific">Azohydromonas caseinilytica</name>
    <dbReference type="NCBI Taxonomy" id="2728836"/>
    <lineage>
        <taxon>Bacteria</taxon>
        <taxon>Pseudomonadati</taxon>
        <taxon>Pseudomonadota</taxon>
        <taxon>Betaproteobacteria</taxon>
        <taxon>Burkholderiales</taxon>
        <taxon>Sphaerotilaceae</taxon>
        <taxon>Azohydromonas</taxon>
    </lineage>
</organism>
<keyword evidence="3" id="KW-1185">Reference proteome</keyword>
<dbReference type="RefSeq" id="WP_169160790.1">
    <property type="nucleotide sequence ID" value="NZ_JABBFW010000007.1"/>
</dbReference>
<accession>A0A848FAW4</accession>